<dbReference type="PhylomeDB" id="A0A0G4FU28"/>
<sequence length="381" mass="42180">MISVVGFADKPESKVVFPSIVGLDRDGKVVAVGYDALSKEKEGSLKLVHPISKHSVVDWNHWTALVQHGFDLLRVAPEENSIILTDTPPFSSPESRVKMAEIMFEKFNSPAFFVIDRVMLAVIHGQTAVNPDWMEKEGWESFRKSVTAEVILADENGVVVTPIVKGTIVPEGVMSVDLTVEDVTDYTLKLLKESGHLSEKEGIEEERKIAVGVEEKLSYVALDYEDELEKKGKVETEYQLPDGQVITVGAERFRGPEILFKPSLISLEQDGVHTTTYNSIMKCDVDIRSDLYGNVVMSGGTTMFKGIDDRVSKELETSLAPASIRVKIVAPPERKYSVWIGGSILSSLSTFEEMWIKKEEWKESGSAIAGKKLACCANTHI</sequence>
<evidence type="ECO:0000256" key="2">
    <source>
        <dbReference type="RuleBase" id="RU000487"/>
    </source>
</evidence>
<name>A0A0G4FU28_9ALVE</name>
<dbReference type="Pfam" id="PF00022">
    <property type="entry name" value="Actin"/>
    <property type="match status" value="1"/>
</dbReference>
<dbReference type="PANTHER" id="PTHR11937">
    <property type="entry name" value="ACTIN"/>
    <property type="match status" value="1"/>
</dbReference>
<accession>A0A0G4FU28</accession>
<dbReference type="Gene3D" id="3.30.420.40">
    <property type="match status" value="2"/>
</dbReference>
<dbReference type="InterPro" id="IPR043129">
    <property type="entry name" value="ATPase_NBD"/>
</dbReference>
<comment type="similarity">
    <text evidence="2">Belongs to the actin family.</text>
</comment>
<dbReference type="FunFam" id="3.30.420.40:FF:000404">
    <property type="entry name" value="Major actin"/>
    <property type="match status" value="1"/>
</dbReference>
<dbReference type="VEuPathDB" id="CryptoDB:Cvel_18809"/>
<dbReference type="InterPro" id="IPR004000">
    <property type="entry name" value="Actin"/>
</dbReference>
<evidence type="ECO:0000256" key="1">
    <source>
        <dbReference type="ARBA" id="ARBA00049360"/>
    </source>
</evidence>
<comment type="catalytic activity">
    <reaction evidence="1">
        <text>ATP + H2O = ADP + phosphate + H(+)</text>
        <dbReference type="Rhea" id="RHEA:13065"/>
        <dbReference type="ChEBI" id="CHEBI:15377"/>
        <dbReference type="ChEBI" id="CHEBI:15378"/>
        <dbReference type="ChEBI" id="CHEBI:30616"/>
        <dbReference type="ChEBI" id="CHEBI:43474"/>
        <dbReference type="ChEBI" id="CHEBI:456216"/>
    </reaction>
</comment>
<gene>
    <name evidence="3" type="ORF">Cvel_18809</name>
</gene>
<dbReference type="EMBL" id="CDMZ01000638">
    <property type="protein sequence ID" value="CEM18469.1"/>
    <property type="molecule type" value="Genomic_DNA"/>
</dbReference>
<dbReference type="SUPFAM" id="SSF53067">
    <property type="entry name" value="Actin-like ATPase domain"/>
    <property type="match status" value="2"/>
</dbReference>
<dbReference type="SMART" id="SM00268">
    <property type="entry name" value="ACTIN"/>
    <property type="match status" value="1"/>
</dbReference>
<dbReference type="PRINTS" id="PR00190">
    <property type="entry name" value="ACTIN"/>
</dbReference>
<organism evidence="3">
    <name type="scientific">Chromera velia CCMP2878</name>
    <dbReference type="NCBI Taxonomy" id="1169474"/>
    <lineage>
        <taxon>Eukaryota</taxon>
        <taxon>Sar</taxon>
        <taxon>Alveolata</taxon>
        <taxon>Colpodellida</taxon>
        <taxon>Chromeraceae</taxon>
        <taxon>Chromera</taxon>
    </lineage>
</organism>
<protein>
    <submittedName>
        <fullName evidence="3">Uncharacterized protein</fullName>
    </submittedName>
</protein>
<dbReference type="Gene3D" id="3.90.640.10">
    <property type="entry name" value="Actin, Chain A, domain 4"/>
    <property type="match status" value="1"/>
</dbReference>
<proteinExistence type="inferred from homology"/>
<evidence type="ECO:0000313" key="3">
    <source>
        <dbReference type="EMBL" id="CEM18469.1"/>
    </source>
</evidence>
<reference evidence="3" key="1">
    <citation type="submission" date="2014-11" db="EMBL/GenBank/DDBJ databases">
        <authorList>
            <person name="Otto D Thomas"/>
            <person name="Naeem Raeece"/>
        </authorList>
    </citation>
    <scope>NUCLEOTIDE SEQUENCE</scope>
</reference>
<dbReference type="AlphaFoldDB" id="A0A0G4FU28"/>